<dbReference type="Proteomes" id="UP000054549">
    <property type="component" value="Unassembled WGS sequence"/>
</dbReference>
<dbReference type="InParanoid" id="A0A0C2X624"/>
<feature type="region of interest" description="Disordered" evidence="1">
    <location>
        <begin position="43"/>
        <end position="71"/>
    </location>
</feature>
<name>A0A0C2X624_AMAMK</name>
<evidence type="ECO:0000313" key="3">
    <source>
        <dbReference type="Proteomes" id="UP000054549"/>
    </source>
</evidence>
<reference evidence="2 3" key="1">
    <citation type="submission" date="2014-04" db="EMBL/GenBank/DDBJ databases">
        <title>Evolutionary Origins and Diversification of the Mycorrhizal Mutualists.</title>
        <authorList>
            <consortium name="DOE Joint Genome Institute"/>
            <consortium name="Mycorrhizal Genomics Consortium"/>
            <person name="Kohler A."/>
            <person name="Kuo A."/>
            <person name="Nagy L.G."/>
            <person name="Floudas D."/>
            <person name="Copeland A."/>
            <person name="Barry K.W."/>
            <person name="Cichocki N."/>
            <person name="Veneault-Fourrey C."/>
            <person name="LaButti K."/>
            <person name="Lindquist E.A."/>
            <person name="Lipzen A."/>
            <person name="Lundell T."/>
            <person name="Morin E."/>
            <person name="Murat C."/>
            <person name="Riley R."/>
            <person name="Ohm R."/>
            <person name="Sun H."/>
            <person name="Tunlid A."/>
            <person name="Henrissat B."/>
            <person name="Grigoriev I.V."/>
            <person name="Hibbett D.S."/>
            <person name="Martin F."/>
        </authorList>
    </citation>
    <scope>NUCLEOTIDE SEQUENCE [LARGE SCALE GENOMIC DNA]</scope>
    <source>
        <strain evidence="2 3">Koide BX008</strain>
    </source>
</reference>
<sequence>MSATRRISYDVQEPNNLRNDYKGQLIHARFTALAVKTILFVENDGPNRHSSGLSSSGGSMADIPDCESVVN</sequence>
<accession>A0A0C2X624</accession>
<proteinExistence type="predicted"/>
<gene>
    <name evidence="2" type="ORF">M378DRAFT_639090</name>
</gene>
<evidence type="ECO:0000313" key="2">
    <source>
        <dbReference type="EMBL" id="KIL64178.1"/>
    </source>
</evidence>
<dbReference type="AlphaFoldDB" id="A0A0C2X624"/>
<keyword evidence="3" id="KW-1185">Reference proteome</keyword>
<protein>
    <submittedName>
        <fullName evidence="2">Uncharacterized protein</fullName>
    </submittedName>
</protein>
<evidence type="ECO:0000256" key="1">
    <source>
        <dbReference type="SAM" id="MobiDB-lite"/>
    </source>
</evidence>
<dbReference type="EMBL" id="KN818252">
    <property type="protein sequence ID" value="KIL64178.1"/>
    <property type="molecule type" value="Genomic_DNA"/>
</dbReference>
<organism evidence="2 3">
    <name type="scientific">Amanita muscaria (strain Koide BX008)</name>
    <dbReference type="NCBI Taxonomy" id="946122"/>
    <lineage>
        <taxon>Eukaryota</taxon>
        <taxon>Fungi</taxon>
        <taxon>Dikarya</taxon>
        <taxon>Basidiomycota</taxon>
        <taxon>Agaricomycotina</taxon>
        <taxon>Agaricomycetes</taxon>
        <taxon>Agaricomycetidae</taxon>
        <taxon>Agaricales</taxon>
        <taxon>Pluteineae</taxon>
        <taxon>Amanitaceae</taxon>
        <taxon>Amanita</taxon>
    </lineage>
</organism>
<dbReference type="HOGENOM" id="CLU_2739501_0_0_1"/>
<feature type="compositionally biased region" description="Low complexity" evidence="1">
    <location>
        <begin position="50"/>
        <end position="59"/>
    </location>
</feature>